<sequence length="71" mass="8104">MKKNDIDYHKITVVMTNGERFETRSTYGSEGDVVILSIDPHNHPAWTGNLADSIKKTSKLTKFKDKYGDLF</sequence>
<accession>A0A8J3MNV7</accession>
<name>A0A8J3MNV7_9RICK</name>
<evidence type="ECO:0000313" key="7">
    <source>
        <dbReference type="EMBL" id="GHM59343.1"/>
    </source>
</evidence>
<dbReference type="GO" id="GO:1990904">
    <property type="term" value="C:ribonucleoprotein complex"/>
    <property type="evidence" value="ECO:0007669"/>
    <property type="project" value="UniProtKB-KW"/>
</dbReference>
<proteinExistence type="inferred from homology"/>
<evidence type="ECO:0000256" key="2">
    <source>
        <dbReference type="ARBA" id="ARBA00009296"/>
    </source>
</evidence>
<dbReference type="GO" id="GO:0005840">
    <property type="term" value="C:ribosome"/>
    <property type="evidence" value="ECO:0007669"/>
    <property type="project" value="UniProtKB-KW"/>
</dbReference>
<dbReference type="Proteomes" id="UP000637906">
    <property type="component" value="Unassembled WGS sequence"/>
</dbReference>
<dbReference type="Gene3D" id="4.10.830.30">
    <property type="entry name" value="Ribosomal protein L31"/>
    <property type="match status" value="1"/>
</dbReference>
<dbReference type="Pfam" id="PF01197">
    <property type="entry name" value="Ribosomal_L31"/>
    <property type="match status" value="1"/>
</dbReference>
<evidence type="ECO:0000256" key="6">
    <source>
        <dbReference type="RuleBase" id="RU000564"/>
    </source>
</evidence>
<evidence type="ECO:0000256" key="1">
    <source>
        <dbReference type="ARBA" id="ARBA00003795"/>
    </source>
</evidence>
<comment type="similarity">
    <text evidence="2">Belongs to the bacterial ribosomal protein bL31 family. Type A subfamily.</text>
</comment>
<keyword evidence="8" id="KW-1185">Reference proteome</keyword>
<keyword evidence="4 6" id="KW-0689">Ribosomal protein</keyword>
<dbReference type="SUPFAM" id="SSF143800">
    <property type="entry name" value="L28p-like"/>
    <property type="match status" value="1"/>
</dbReference>
<evidence type="ECO:0000256" key="5">
    <source>
        <dbReference type="ARBA" id="ARBA00023274"/>
    </source>
</evidence>
<comment type="caution">
    <text evidence="7">The sequence shown here is derived from an EMBL/GenBank/DDBJ whole genome shotgun (WGS) entry which is preliminary data.</text>
</comment>
<keyword evidence="5 6" id="KW-0687">Ribonucleoprotein</keyword>
<dbReference type="InterPro" id="IPR034704">
    <property type="entry name" value="Ribosomal_bL28/bL31-like_sf"/>
</dbReference>
<gene>
    <name evidence="7" type="primary">rpmE</name>
    <name evidence="7" type="ORF">sL5_03360</name>
</gene>
<dbReference type="AlphaFoldDB" id="A0A8J3MNV7"/>
<dbReference type="InterPro" id="IPR002150">
    <property type="entry name" value="Ribosomal_bL31"/>
</dbReference>
<dbReference type="GO" id="GO:0003735">
    <property type="term" value="F:structural constituent of ribosome"/>
    <property type="evidence" value="ECO:0007669"/>
    <property type="project" value="InterPro"/>
</dbReference>
<dbReference type="NCBIfam" id="TIGR00105">
    <property type="entry name" value="L31"/>
    <property type="match status" value="1"/>
</dbReference>
<evidence type="ECO:0000256" key="4">
    <source>
        <dbReference type="ARBA" id="ARBA00022980"/>
    </source>
</evidence>
<evidence type="ECO:0000313" key="8">
    <source>
        <dbReference type="Proteomes" id="UP000637906"/>
    </source>
</evidence>
<dbReference type="NCBIfam" id="NF001809">
    <property type="entry name" value="PRK00528.1"/>
    <property type="match status" value="1"/>
</dbReference>
<dbReference type="InterPro" id="IPR042105">
    <property type="entry name" value="Ribosomal_bL31_sf"/>
</dbReference>
<dbReference type="EMBL" id="BNGU01000009">
    <property type="protein sequence ID" value="GHM59343.1"/>
    <property type="molecule type" value="Genomic_DNA"/>
</dbReference>
<dbReference type="GO" id="GO:0006412">
    <property type="term" value="P:translation"/>
    <property type="evidence" value="ECO:0007669"/>
    <property type="project" value="InterPro"/>
</dbReference>
<comment type="subunit">
    <text evidence="3">Part of the 50S ribosomal subunit.</text>
</comment>
<evidence type="ECO:0000256" key="3">
    <source>
        <dbReference type="ARBA" id="ARBA00011838"/>
    </source>
</evidence>
<organism evidence="7 8">
    <name type="scientific">Candidatus Mesenet longicola</name>
    <dbReference type="NCBI Taxonomy" id="1892558"/>
    <lineage>
        <taxon>Bacteria</taxon>
        <taxon>Pseudomonadati</taxon>
        <taxon>Pseudomonadota</taxon>
        <taxon>Alphaproteobacteria</taxon>
        <taxon>Rickettsiales</taxon>
        <taxon>Anaplasmataceae</taxon>
        <taxon>Candidatus Mesenet</taxon>
    </lineage>
</organism>
<comment type="function">
    <text evidence="1">Binds the 23S rRNA.</text>
</comment>
<protein>
    <recommendedName>
        <fullName evidence="6">50S ribosomal protein L31</fullName>
    </recommendedName>
</protein>
<reference evidence="7 8" key="1">
    <citation type="journal article" date="2021" name="Microb. Ecol.">
        <title>Candidatus Mesenet longicola: Novel Endosymbionts of Brontispa longissima that Induce Cytoplasmic Incompatibility.</title>
        <authorList>
            <person name="Takano S."/>
            <person name="Gotoh Y."/>
            <person name="Hayashi T."/>
        </authorList>
    </citation>
    <scope>NUCLEOTIDE SEQUENCE [LARGE SCALE GENOMIC DNA]</scope>
    <source>
        <strain evidence="7">L5</strain>
    </source>
</reference>